<name>A0A150FY65_GONPE</name>
<sequence length="131" mass="14375">MKVPGDERERQSTPWVLLVLNAPADKRHELGYCTVLTIMGGNLKPPGGRPAPMDPNHVLAMIKDEIAALEDFGVSVYDAHARETFQCRLKVIGILSNYRGLQKHVGIKGSPAIDGGFKCWHSGERVGQKTI</sequence>
<dbReference type="OrthoDB" id="1932595at2759"/>
<evidence type="ECO:0000313" key="2">
    <source>
        <dbReference type="Proteomes" id="UP000075714"/>
    </source>
</evidence>
<gene>
    <name evidence="1" type="ORF">GPECTOR_135g627</name>
</gene>
<keyword evidence="2" id="KW-1185">Reference proteome</keyword>
<comment type="caution">
    <text evidence="1">The sequence shown here is derived from an EMBL/GenBank/DDBJ whole genome shotgun (WGS) entry which is preliminary data.</text>
</comment>
<accession>A0A150FY65</accession>
<dbReference type="EMBL" id="LSYV01000135">
    <property type="protein sequence ID" value="KXZ42563.1"/>
    <property type="molecule type" value="Genomic_DNA"/>
</dbReference>
<evidence type="ECO:0000313" key="1">
    <source>
        <dbReference type="EMBL" id="KXZ42563.1"/>
    </source>
</evidence>
<dbReference type="AlphaFoldDB" id="A0A150FY65"/>
<proteinExistence type="predicted"/>
<dbReference type="Proteomes" id="UP000075714">
    <property type="component" value="Unassembled WGS sequence"/>
</dbReference>
<dbReference type="STRING" id="33097.A0A150FY65"/>
<reference evidence="2" key="1">
    <citation type="journal article" date="2016" name="Nat. Commun.">
        <title>The Gonium pectorale genome demonstrates co-option of cell cycle regulation during the evolution of multicellularity.</title>
        <authorList>
            <person name="Hanschen E.R."/>
            <person name="Marriage T.N."/>
            <person name="Ferris P.J."/>
            <person name="Hamaji T."/>
            <person name="Toyoda A."/>
            <person name="Fujiyama A."/>
            <person name="Neme R."/>
            <person name="Noguchi H."/>
            <person name="Minakuchi Y."/>
            <person name="Suzuki M."/>
            <person name="Kawai-Toyooka H."/>
            <person name="Smith D.R."/>
            <person name="Sparks H."/>
            <person name="Anderson J."/>
            <person name="Bakaric R."/>
            <person name="Luria V."/>
            <person name="Karger A."/>
            <person name="Kirschner M.W."/>
            <person name="Durand P.M."/>
            <person name="Michod R.E."/>
            <person name="Nozaki H."/>
            <person name="Olson B.J."/>
        </authorList>
    </citation>
    <scope>NUCLEOTIDE SEQUENCE [LARGE SCALE GENOMIC DNA]</scope>
    <source>
        <strain evidence="2">NIES-2863</strain>
    </source>
</reference>
<protein>
    <submittedName>
        <fullName evidence="1">Uncharacterized protein</fullName>
    </submittedName>
</protein>
<organism evidence="1 2">
    <name type="scientific">Gonium pectorale</name>
    <name type="common">Green alga</name>
    <dbReference type="NCBI Taxonomy" id="33097"/>
    <lineage>
        <taxon>Eukaryota</taxon>
        <taxon>Viridiplantae</taxon>
        <taxon>Chlorophyta</taxon>
        <taxon>core chlorophytes</taxon>
        <taxon>Chlorophyceae</taxon>
        <taxon>CS clade</taxon>
        <taxon>Chlamydomonadales</taxon>
        <taxon>Volvocaceae</taxon>
        <taxon>Gonium</taxon>
    </lineage>
</organism>